<keyword evidence="9" id="KW-1185">Reference proteome</keyword>
<dbReference type="OrthoDB" id="6270897at2759"/>
<evidence type="ECO:0000256" key="4">
    <source>
        <dbReference type="ARBA" id="ARBA00022999"/>
    </source>
</evidence>
<dbReference type="AlphaFoldDB" id="A0A1D2N4G3"/>
<keyword evidence="4 5" id="KW-0727">SH2 domain</keyword>
<dbReference type="InterPro" id="IPR001496">
    <property type="entry name" value="SOCS_box"/>
</dbReference>
<dbReference type="Pfam" id="PF00017">
    <property type="entry name" value="SH2"/>
    <property type="match status" value="1"/>
</dbReference>
<keyword evidence="1" id="KW-0341">Growth regulation</keyword>
<dbReference type="STRING" id="48709.A0A1D2N4G3"/>
<dbReference type="SUPFAM" id="SSF55550">
    <property type="entry name" value="SH2 domain"/>
    <property type="match status" value="1"/>
</dbReference>
<gene>
    <name evidence="8" type="ORF">Ocin01_06523</name>
</gene>
<dbReference type="GO" id="GO:0046935">
    <property type="term" value="F:1-phosphatidylinositol-3-kinase regulator activity"/>
    <property type="evidence" value="ECO:0007669"/>
    <property type="project" value="TreeGrafter"/>
</dbReference>
<dbReference type="GO" id="GO:0035556">
    <property type="term" value="P:intracellular signal transduction"/>
    <property type="evidence" value="ECO:0007669"/>
    <property type="project" value="InterPro"/>
</dbReference>
<dbReference type="Pfam" id="PF07525">
    <property type="entry name" value="SOCS_box"/>
    <property type="match status" value="1"/>
</dbReference>
<proteinExistence type="predicted"/>
<feature type="non-terminal residue" evidence="8">
    <location>
        <position position="464"/>
    </location>
</feature>
<dbReference type="GO" id="GO:0005942">
    <property type="term" value="C:phosphatidylinositol 3-kinase complex"/>
    <property type="evidence" value="ECO:0007669"/>
    <property type="project" value="TreeGrafter"/>
</dbReference>
<evidence type="ECO:0000259" key="7">
    <source>
        <dbReference type="PROSITE" id="PS50225"/>
    </source>
</evidence>
<evidence type="ECO:0000313" key="8">
    <source>
        <dbReference type="EMBL" id="ODN00159.1"/>
    </source>
</evidence>
<dbReference type="InterPro" id="IPR000980">
    <property type="entry name" value="SH2"/>
</dbReference>
<dbReference type="SMART" id="SM00969">
    <property type="entry name" value="SOCS_box"/>
    <property type="match status" value="1"/>
</dbReference>
<accession>A0A1D2N4G3</accession>
<dbReference type="InterPro" id="IPR036860">
    <property type="entry name" value="SH2_dom_sf"/>
</dbReference>
<dbReference type="Gene3D" id="3.30.505.10">
    <property type="entry name" value="SH2 domain"/>
    <property type="match status" value="1"/>
</dbReference>
<dbReference type="InterPro" id="IPR036036">
    <property type="entry name" value="SOCS_box-like_dom_sf"/>
</dbReference>
<name>A0A1D2N4G3_ORCCI</name>
<evidence type="ECO:0000256" key="5">
    <source>
        <dbReference type="PROSITE-ProRule" id="PRU00191"/>
    </source>
</evidence>
<dbReference type="EMBL" id="LJIJ01000229">
    <property type="protein sequence ID" value="ODN00159.1"/>
    <property type="molecule type" value="Genomic_DNA"/>
</dbReference>
<dbReference type="SUPFAM" id="SSF158235">
    <property type="entry name" value="SOCS box-like"/>
    <property type="match status" value="1"/>
</dbReference>
<feature type="domain" description="SH2" evidence="6">
    <location>
        <begin position="314"/>
        <end position="419"/>
    </location>
</feature>
<evidence type="ECO:0000313" key="9">
    <source>
        <dbReference type="Proteomes" id="UP000094527"/>
    </source>
</evidence>
<keyword evidence="3" id="KW-0833">Ubl conjugation pathway</keyword>
<reference evidence="8 9" key="1">
    <citation type="journal article" date="2016" name="Genome Biol. Evol.">
        <title>Gene Family Evolution Reflects Adaptation to Soil Environmental Stressors in the Genome of the Collembolan Orchesella cincta.</title>
        <authorList>
            <person name="Faddeeva-Vakhrusheva A."/>
            <person name="Derks M.F."/>
            <person name="Anvar S.Y."/>
            <person name="Agamennone V."/>
            <person name="Suring W."/>
            <person name="Smit S."/>
            <person name="van Straalen N.M."/>
            <person name="Roelofs D."/>
        </authorList>
    </citation>
    <scope>NUCLEOTIDE SEQUENCE [LARGE SCALE GENOMIC DNA]</scope>
    <source>
        <tissue evidence="8">Mixed pool</tissue>
    </source>
</reference>
<feature type="domain" description="SOCS box" evidence="7">
    <location>
        <begin position="414"/>
        <end position="464"/>
    </location>
</feature>
<evidence type="ECO:0000256" key="3">
    <source>
        <dbReference type="ARBA" id="ARBA00022786"/>
    </source>
</evidence>
<dbReference type="PRINTS" id="PR00401">
    <property type="entry name" value="SH2DOMAIN"/>
</dbReference>
<dbReference type="PROSITE" id="PS50225">
    <property type="entry name" value="SOCS"/>
    <property type="match status" value="1"/>
</dbReference>
<organism evidence="8 9">
    <name type="scientific">Orchesella cincta</name>
    <name type="common">Springtail</name>
    <name type="synonym">Podura cincta</name>
    <dbReference type="NCBI Taxonomy" id="48709"/>
    <lineage>
        <taxon>Eukaryota</taxon>
        <taxon>Metazoa</taxon>
        <taxon>Ecdysozoa</taxon>
        <taxon>Arthropoda</taxon>
        <taxon>Hexapoda</taxon>
        <taxon>Collembola</taxon>
        <taxon>Entomobryomorpha</taxon>
        <taxon>Entomobryoidea</taxon>
        <taxon>Orchesellidae</taxon>
        <taxon>Orchesellinae</taxon>
        <taxon>Orchesella</taxon>
    </lineage>
</organism>
<dbReference type="Proteomes" id="UP000094527">
    <property type="component" value="Unassembled WGS sequence"/>
</dbReference>
<dbReference type="PANTHER" id="PTHR10155">
    <property type="entry name" value="PHOSPHATIDYLINOSITOL 3-KINASE REGULATORY SUBUNIT"/>
    <property type="match status" value="1"/>
</dbReference>
<dbReference type="GO" id="GO:0009968">
    <property type="term" value="P:negative regulation of signal transduction"/>
    <property type="evidence" value="ECO:0007669"/>
    <property type="project" value="UniProtKB-KW"/>
</dbReference>
<dbReference type="PANTHER" id="PTHR10155:SF32">
    <property type="entry name" value="LP02169P"/>
    <property type="match status" value="1"/>
</dbReference>
<comment type="caution">
    <text evidence="8">The sequence shown here is derived from an EMBL/GenBank/DDBJ whole genome shotgun (WGS) entry which is preliminary data.</text>
</comment>
<dbReference type="GO" id="GO:0046854">
    <property type="term" value="P:phosphatidylinositol phosphate biosynthetic process"/>
    <property type="evidence" value="ECO:0007669"/>
    <property type="project" value="TreeGrafter"/>
</dbReference>
<dbReference type="SMART" id="SM00253">
    <property type="entry name" value="SOCS"/>
    <property type="match status" value="1"/>
</dbReference>
<evidence type="ECO:0000256" key="2">
    <source>
        <dbReference type="ARBA" id="ARBA00022700"/>
    </source>
</evidence>
<protein>
    <submittedName>
        <fullName evidence="8">Suppressor of cytokine signaling 6</fullName>
    </submittedName>
</protein>
<dbReference type="SMART" id="SM00252">
    <property type="entry name" value="SH2"/>
    <property type="match status" value="1"/>
</dbReference>
<sequence>MDKKVSSASSKLKSLKEFLVSTRSLNHQNYDTNLKKPQHSTSKFRSSIRNTKNSISLFNLIAANGNERDSNTSDLERPVSMALDEQYGYAYEDRDITPRLLPNKSVSMYGLTPIDSCSNTEGSTLHPTSSTRNLAARFFYNLRSKFRKRRRDRNKIVDSKSTEFGGTLFPESNQTTSSLAIFNESEANTVKPSSARYQLKSANSLDTILDNANYNNNGAIINDNDLTESNDFEAVSERSVAATSRSNNFDDLGLNLKLLAESAEGNCSLSSADNTERRLSPYLVSSVIPPTQNTSPRPVKCLTKELEDLLHYGWYWGGLSKEEAEAKLKDQSDGAFVVRDSSSDHYLLSLSFNSNGKTLHTRIEYRNGQFCFSPDSDSFNTVAELIQHCLAYSEVGIFCYSRRFNNASTSYPVRLTKPISRFTEVKSLLYLSRLVIRQNVRFDLIPYLPLPASLIEFVSEQRYI</sequence>
<keyword evidence="2" id="KW-0734">Signal transduction inhibitor</keyword>
<evidence type="ECO:0000259" key="6">
    <source>
        <dbReference type="PROSITE" id="PS50001"/>
    </source>
</evidence>
<evidence type="ECO:0000256" key="1">
    <source>
        <dbReference type="ARBA" id="ARBA00022604"/>
    </source>
</evidence>
<dbReference type="PROSITE" id="PS50001">
    <property type="entry name" value="SH2"/>
    <property type="match status" value="1"/>
</dbReference>